<dbReference type="InterPro" id="IPR000792">
    <property type="entry name" value="Tscrpt_reg_LuxR_C"/>
</dbReference>
<dbReference type="Proteomes" id="UP001500392">
    <property type="component" value="Unassembled WGS sequence"/>
</dbReference>
<evidence type="ECO:0000256" key="3">
    <source>
        <dbReference type="ARBA" id="ARBA00023163"/>
    </source>
</evidence>
<keyword evidence="6" id="KW-1185">Reference proteome</keyword>
<dbReference type="Gene3D" id="3.40.50.300">
    <property type="entry name" value="P-loop containing nucleotide triphosphate hydrolases"/>
    <property type="match status" value="1"/>
</dbReference>
<organism evidence="5 6">
    <name type="scientific">Zhongshania borealis</name>
    <dbReference type="NCBI Taxonomy" id="889488"/>
    <lineage>
        <taxon>Bacteria</taxon>
        <taxon>Pseudomonadati</taxon>
        <taxon>Pseudomonadota</taxon>
        <taxon>Gammaproteobacteria</taxon>
        <taxon>Cellvibrionales</taxon>
        <taxon>Spongiibacteraceae</taxon>
        <taxon>Zhongshania</taxon>
    </lineage>
</organism>
<evidence type="ECO:0000313" key="5">
    <source>
        <dbReference type="EMBL" id="GAA4100185.1"/>
    </source>
</evidence>
<protein>
    <recommendedName>
        <fullName evidence="4">HTH luxR-type domain-containing protein</fullName>
    </recommendedName>
</protein>
<keyword evidence="2" id="KW-0238">DNA-binding</keyword>
<dbReference type="RefSeq" id="WP_344936908.1">
    <property type="nucleotide sequence ID" value="NZ_BAABDM010000005.1"/>
</dbReference>
<dbReference type="InterPro" id="IPR011990">
    <property type="entry name" value="TPR-like_helical_dom_sf"/>
</dbReference>
<dbReference type="Pfam" id="PF25873">
    <property type="entry name" value="WHD_MalT"/>
    <property type="match status" value="1"/>
</dbReference>
<dbReference type="InterPro" id="IPR059106">
    <property type="entry name" value="WHD_MalT"/>
</dbReference>
<dbReference type="Gene3D" id="1.25.40.10">
    <property type="entry name" value="Tetratricopeptide repeat domain"/>
    <property type="match status" value="1"/>
</dbReference>
<keyword evidence="3" id="KW-0804">Transcription</keyword>
<name>A0ABP7WZV3_9GAMM</name>
<dbReference type="PANTHER" id="PTHR44688:SF16">
    <property type="entry name" value="DNA-BINDING TRANSCRIPTIONAL ACTIVATOR DEVR_DOSR"/>
    <property type="match status" value="1"/>
</dbReference>
<evidence type="ECO:0000256" key="1">
    <source>
        <dbReference type="ARBA" id="ARBA00023015"/>
    </source>
</evidence>
<dbReference type="PROSITE" id="PS50043">
    <property type="entry name" value="HTH_LUXR_2"/>
    <property type="match status" value="1"/>
</dbReference>
<dbReference type="InterPro" id="IPR041617">
    <property type="entry name" value="TPR_MalT"/>
</dbReference>
<accession>A0ABP7WZV3</accession>
<reference evidence="6" key="1">
    <citation type="journal article" date="2019" name="Int. J. Syst. Evol. Microbiol.">
        <title>The Global Catalogue of Microorganisms (GCM) 10K type strain sequencing project: providing services to taxonomists for standard genome sequencing and annotation.</title>
        <authorList>
            <consortium name="The Broad Institute Genomics Platform"/>
            <consortium name="The Broad Institute Genome Sequencing Center for Infectious Disease"/>
            <person name="Wu L."/>
            <person name="Ma J."/>
        </authorList>
    </citation>
    <scope>NUCLEOTIDE SEQUENCE [LARGE SCALE GENOMIC DNA]</scope>
    <source>
        <strain evidence="6">JCM 17304</strain>
    </source>
</reference>
<feature type="domain" description="HTH luxR-type" evidence="4">
    <location>
        <begin position="841"/>
        <end position="906"/>
    </location>
</feature>
<dbReference type="SUPFAM" id="SSF46894">
    <property type="entry name" value="C-terminal effector domain of the bipartite response regulators"/>
    <property type="match status" value="1"/>
</dbReference>
<dbReference type="Gene3D" id="1.10.10.10">
    <property type="entry name" value="Winged helix-like DNA-binding domain superfamily/Winged helix DNA-binding domain"/>
    <property type="match status" value="1"/>
</dbReference>
<evidence type="ECO:0000313" key="6">
    <source>
        <dbReference type="Proteomes" id="UP001500392"/>
    </source>
</evidence>
<dbReference type="InterPro" id="IPR016032">
    <property type="entry name" value="Sig_transdc_resp-reg_C-effctor"/>
</dbReference>
<dbReference type="Pfam" id="PF00196">
    <property type="entry name" value="GerE"/>
    <property type="match status" value="1"/>
</dbReference>
<dbReference type="Pfam" id="PF17874">
    <property type="entry name" value="TPR_MalT"/>
    <property type="match status" value="1"/>
</dbReference>
<comment type="caution">
    <text evidence="5">The sequence shown here is derived from an EMBL/GenBank/DDBJ whole genome shotgun (WGS) entry which is preliminary data.</text>
</comment>
<gene>
    <name evidence="5" type="ORF">GCM10022414_27030</name>
</gene>
<dbReference type="PANTHER" id="PTHR44688">
    <property type="entry name" value="DNA-BINDING TRANSCRIPTIONAL ACTIVATOR DEVR_DOSR"/>
    <property type="match status" value="1"/>
</dbReference>
<dbReference type="InterPro" id="IPR027417">
    <property type="entry name" value="P-loop_NTPase"/>
</dbReference>
<dbReference type="PRINTS" id="PR00038">
    <property type="entry name" value="HTHLUXR"/>
</dbReference>
<dbReference type="SMART" id="SM00421">
    <property type="entry name" value="HTH_LUXR"/>
    <property type="match status" value="1"/>
</dbReference>
<dbReference type="EMBL" id="BAABDM010000005">
    <property type="protein sequence ID" value="GAA4100185.1"/>
    <property type="molecule type" value="Genomic_DNA"/>
</dbReference>
<dbReference type="InterPro" id="IPR036388">
    <property type="entry name" value="WH-like_DNA-bd_sf"/>
</dbReference>
<dbReference type="CDD" id="cd06170">
    <property type="entry name" value="LuxR_C_like"/>
    <property type="match status" value="1"/>
</dbReference>
<sequence length="908" mass="101379">MTDIIETKLNPPYIRQKRMNRGGITKRVAHEADSMHIVSVVAPAGSGKSTLLVELHERYRLEGFACSWLNLESSDDDPARFALYIASVLRTIDKPFAERSLAFVKSNASADLKPFFDSIIQYIAATELRFALFVDDFHVLKHPDILHFWAQFIAYAPASLRTVIASRAKLPLDLSRLRIAGGIFEVAQSDLNLSVQETMQFMKEQHNVELSMHAVQLLHERTEGWMVGLQLAGMTISRSDRNKEEIIRGFSARDRNLQEYLFEAVYGLQDAATQHFLLRTAPLNRFSAELCNVVTGGHDGHGRLAQLEADNLFIIPLDREGRWYRYHHLFSEYLLSQLIKIDPAQKQEICEYAADWCISEGLVLEAIQYCLDAAYFEKATDLIAEHAKRIAIGEGNHSIIFEWMQKLPKEYQYRRPEILLHHAWSRAFTRDGVGIAVAICAEFEALLADSAASSWALSAEEVLSLVHLSNVIRCISLACLEDFEACNAASIALLKALPRDEHMLVASASVATAFCHYLQQNLSLALSAAGDAYVYGRKGESAYAAVWGDFVACMSNIELGRIQLAQASAHRAEQTVGEVLGGGQVAALAALARAEVDCQRCDFDHLERELIDSRVITTISNSPEPLLIARRSEARYRLWIGEYAAAWHVLQQGQDLALTLDIPRLYFAFIAEEIELQLHCGDVSAARDTARRTDILNRDNALIDRRHESAIVECIDLTAVRLSLAEQRSEEALKLINVLLRRAQREGRLTLAQQLRAMKSLALWQLAKEAEAIRELDHAVSAAMAEMHIYPLYRVGARLLPILGRLGSTRDGELNTKAQFVSQLTSMLGGTAQCGVDSSPSPELVEPLTDRQLEILRLIGTGLGNKALAEELHISLSTAKWHVHNIFDKLGVKNRTAAVAYARNNNLI</sequence>
<dbReference type="SUPFAM" id="SSF52540">
    <property type="entry name" value="P-loop containing nucleoside triphosphate hydrolases"/>
    <property type="match status" value="1"/>
</dbReference>
<proteinExistence type="predicted"/>
<evidence type="ECO:0000256" key="2">
    <source>
        <dbReference type="ARBA" id="ARBA00023125"/>
    </source>
</evidence>
<evidence type="ECO:0000259" key="4">
    <source>
        <dbReference type="PROSITE" id="PS50043"/>
    </source>
</evidence>
<keyword evidence="1" id="KW-0805">Transcription regulation</keyword>